<organism evidence="1 2">
    <name type="scientific">Pyrococcus horikoshii (strain ATCC 700860 / DSM 12428 / JCM 9974 / NBRC 100139 / OT-3)</name>
    <dbReference type="NCBI Taxonomy" id="70601"/>
    <lineage>
        <taxon>Archaea</taxon>
        <taxon>Methanobacteriati</taxon>
        <taxon>Methanobacteriota</taxon>
        <taxon>Thermococci</taxon>
        <taxon>Thermococcales</taxon>
        <taxon>Thermococcaceae</taxon>
        <taxon>Pyrococcus</taxon>
    </lineage>
</organism>
<keyword evidence="2" id="KW-1185">Reference proteome</keyword>
<dbReference type="EnsemblBacteria" id="BAA30437">
    <property type="protein sequence ID" value="BAA30437"/>
    <property type="gene ID" value="BAA30437"/>
</dbReference>
<gene>
    <name evidence="1" type="ordered locus">PH1331</name>
</gene>
<evidence type="ECO:0000313" key="1">
    <source>
        <dbReference type="EMBL" id="BAA30437.1"/>
    </source>
</evidence>
<protein>
    <submittedName>
        <fullName evidence="1">Uncharacterized protein</fullName>
    </submittedName>
</protein>
<dbReference type="PIR" id="E71004">
    <property type="entry name" value="E71004"/>
</dbReference>
<reference evidence="1 2" key="1">
    <citation type="journal article" date="1998" name="DNA Res.">
        <title>Complete sequence and gene organization of the genome of a hyper-thermophilic archaebacterium, Pyrococcus horikoshii OT3.</title>
        <authorList>
            <person name="Kawarabayasi Y."/>
            <person name="Sawada M."/>
            <person name="Horikawa H."/>
            <person name="Haikawa Y."/>
            <person name="Hino Y."/>
            <person name="Yamamoto S."/>
            <person name="Sekine M."/>
            <person name="Baba S."/>
            <person name="Kosugi H."/>
            <person name="Hosoyama A."/>
            <person name="Nagai Y."/>
            <person name="Sakai M."/>
            <person name="Ogura K."/>
            <person name="Otuka R."/>
            <person name="Nakazawa H."/>
            <person name="Takamiya M."/>
            <person name="Ohfuku Y."/>
            <person name="Funahashi T."/>
            <person name="Tanaka T."/>
            <person name="Kudoh Y."/>
            <person name="Yamazaki J."/>
            <person name="Kushida N."/>
            <person name="Oguchi A."/>
            <person name="Aoki K."/>
            <person name="Nakamura Y."/>
            <person name="Robb T.F."/>
            <person name="Horikoshi K."/>
            <person name="Masuchi Y."/>
            <person name="Shizuya H."/>
            <person name="Kikuchi H."/>
        </authorList>
    </citation>
    <scope>NUCLEOTIDE SEQUENCE [LARGE SCALE GENOMIC DNA]</scope>
    <source>
        <strain evidence="2">ATCC 700860 / DSM 12428 / JCM 9974 / NBRC 100139 / OT-3</strain>
    </source>
</reference>
<evidence type="ECO:0000313" key="2">
    <source>
        <dbReference type="Proteomes" id="UP000000752"/>
    </source>
</evidence>
<accession>O59036</accession>
<proteinExistence type="predicted"/>
<sequence length="110" mass="11940">MYWITTSTSPMSIPSSIEDVHIKAFILPSLSFLSASILASFERLPWCTSTGFPQVFSLCPKISANCLVFTKINAFLYFSTISHKVLSLVATSPGTLSFSASSWSSGFGWG</sequence>
<dbReference type="EMBL" id="BA000001">
    <property type="protein sequence ID" value="BAA30437.1"/>
    <property type="molecule type" value="Genomic_DNA"/>
</dbReference>
<name>O59036_PYRHO</name>
<dbReference type="KEGG" id="pho:PH1331"/>
<dbReference type="AlphaFoldDB" id="O59036"/>
<dbReference type="Proteomes" id="UP000000752">
    <property type="component" value="Chromosome"/>
</dbReference>